<dbReference type="SMART" id="SM00421">
    <property type="entry name" value="HTH_LUXR"/>
    <property type="match status" value="1"/>
</dbReference>
<comment type="caution">
    <text evidence="5">The sequence shown here is derived from an EMBL/GenBank/DDBJ whole genome shotgun (WGS) entry which is preliminary data.</text>
</comment>
<dbReference type="Gene3D" id="1.10.10.10">
    <property type="entry name" value="Winged helix-like DNA-binding domain superfamily/Winged helix DNA-binding domain"/>
    <property type="match status" value="1"/>
</dbReference>
<dbReference type="Pfam" id="PF00196">
    <property type="entry name" value="GerE"/>
    <property type="match status" value="1"/>
</dbReference>
<dbReference type="InterPro" id="IPR000792">
    <property type="entry name" value="Tscrpt_reg_LuxR_C"/>
</dbReference>
<dbReference type="InterPro" id="IPR003018">
    <property type="entry name" value="GAF"/>
</dbReference>
<dbReference type="Gene3D" id="3.30.450.40">
    <property type="match status" value="1"/>
</dbReference>
<feature type="domain" description="HTH luxR-type" evidence="4">
    <location>
        <begin position="202"/>
        <end position="267"/>
    </location>
</feature>
<dbReference type="PANTHER" id="PTHR44688:SF16">
    <property type="entry name" value="DNA-BINDING TRANSCRIPTIONAL ACTIVATOR DEVR_DOSR"/>
    <property type="match status" value="1"/>
</dbReference>
<evidence type="ECO:0000313" key="5">
    <source>
        <dbReference type="EMBL" id="MEJ8816015.1"/>
    </source>
</evidence>
<dbReference type="InterPro" id="IPR036388">
    <property type="entry name" value="WH-like_DNA-bd_sf"/>
</dbReference>
<dbReference type="CDD" id="cd06170">
    <property type="entry name" value="LuxR_C_like"/>
    <property type="match status" value="1"/>
</dbReference>
<dbReference type="RefSeq" id="WP_340361210.1">
    <property type="nucleotide sequence ID" value="NZ_JBBKZU010000028.1"/>
</dbReference>
<dbReference type="EMBL" id="JBBKZU010000028">
    <property type="protein sequence ID" value="MEJ8816015.1"/>
    <property type="molecule type" value="Genomic_DNA"/>
</dbReference>
<keyword evidence="6" id="KW-1185">Reference proteome</keyword>
<evidence type="ECO:0000256" key="3">
    <source>
        <dbReference type="ARBA" id="ARBA00023163"/>
    </source>
</evidence>
<dbReference type="Pfam" id="PF01590">
    <property type="entry name" value="GAF"/>
    <property type="match status" value="1"/>
</dbReference>
<sequence length="269" mass="29606">MTHSDDVLQAQRRLRGSLLDDRCALPWRPAREFAAQMLLYVEDPLQCWRIGVECLRELLDADRVDGGFAQPGQALYSPLVESLRPDRAVPSVVGAMMDARDSSLAEVWSTHDVVMFGDVANDARFGASMRAQLSSIGTRTKLAVALHDGNRPLGLLCADWMEPRAHWHSEAREHLPLLARSVLTPVLTAARSLVEVHDDAPAQTAIAGLTPAELKVARMAATGMSYKEIARELDRSFSTVDHQLRSVRDKLGVSSTARLARVLAAHPHH</sequence>
<dbReference type="Proteomes" id="UP001365846">
    <property type="component" value="Unassembled WGS sequence"/>
</dbReference>
<dbReference type="InterPro" id="IPR016032">
    <property type="entry name" value="Sig_transdc_resp-reg_C-effctor"/>
</dbReference>
<dbReference type="InterPro" id="IPR029016">
    <property type="entry name" value="GAF-like_dom_sf"/>
</dbReference>
<proteinExistence type="predicted"/>
<dbReference type="SUPFAM" id="SSF46894">
    <property type="entry name" value="C-terminal effector domain of the bipartite response regulators"/>
    <property type="match status" value="1"/>
</dbReference>
<keyword evidence="2" id="KW-0238">DNA-binding</keyword>
<accession>A0ABU8VRB1</accession>
<dbReference type="PANTHER" id="PTHR44688">
    <property type="entry name" value="DNA-BINDING TRANSCRIPTIONAL ACTIVATOR DEVR_DOSR"/>
    <property type="match status" value="1"/>
</dbReference>
<dbReference type="SUPFAM" id="SSF55781">
    <property type="entry name" value="GAF domain-like"/>
    <property type="match status" value="1"/>
</dbReference>
<reference evidence="5 6" key="1">
    <citation type="submission" date="2024-03" db="EMBL/GenBank/DDBJ databases">
        <title>Novel species of the genus Variovorax.</title>
        <authorList>
            <person name="Liu Q."/>
            <person name="Xin Y.-H."/>
        </authorList>
    </citation>
    <scope>NUCLEOTIDE SEQUENCE [LARGE SCALE GENOMIC DNA]</scope>
    <source>
        <strain evidence="5 6">KACC 18899</strain>
    </source>
</reference>
<dbReference type="PROSITE" id="PS50043">
    <property type="entry name" value="HTH_LUXR_2"/>
    <property type="match status" value="1"/>
</dbReference>
<evidence type="ECO:0000313" key="6">
    <source>
        <dbReference type="Proteomes" id="UP001365846"/>
    </source>
</evidence>
<dbReference type="PRINTS" id="PR00038">
    <property type="entry name" value="HTHLUXR"/>
</dbReference>
<evidence type="ECO:0000256" key="2">
    <source>
        <dbReference type="ARBA" id="ARBA00023125"/>
    </source>
</evidence>
<evidence type="ECO:0000259" key="4">
    <source>
        <dbReference type="PROSITE" id="PS50043"/>
    </source>
</evidence>
<keyword evidence="1" id="KW-0805">Transcription regulation</keyword>
<keyword evidence="3" id="KW-0804">Transcription</keyword>
<protein>
    <submittedName>
        <fullName evidence="5">LuxR C-terminal-related transcriptional regulator</fullName>
    </submittedName>
</protein>
<organism evidence="5 6">
    <name type="scientific">Variovorax ureilyticus</name>
    <dbReference type="NCBI Taxonomy" id="1836198"/>
    <lineage>
        <taxon>Bacteria</taxon>
        <taxon>Pseudomonadati</taxon>
        <taxon>Pseudomonadota</taxon>
        <taxon>Betaproteobacteria</taxon>
        <taxon>Burkholderiales</taxon>
        <taxon>Comamonadaceae</taxon>
        <taxon>Variovorax</taxon>
    </lineage>
</organism>
<name>A0ABU8VRB1_9BURK</name>
<dbReference type="PROSITE" id="PS00622">
    <property type="entry name" value="HTH_LUXR_1"/>
    <property type="match status" value="1"/>
</dbReference>
<evidence type="ECO:0000256" key="1">
    <source>
        <dbReference type="ARBA" id="ARBA00023015"/>
    </source>
</evidence>
<gene>
    <name evidence="5" type="ORF">WKW77_33495</name>
</gene>